<dbReference type="Pfam" id="PF13193">
    <property type="entry name" value="AMP-binding_C"/>
    <property type="match status" value="1"/>
</dbReference>
<protein>
    <submittedName>
        <fullName evidence="3">O-succinylbenzoic acid--CoA ligase</fullName>
        <ecNumber evidence="3">6.2.1.26</ecNumber>
    </submittedName>
</protein>
<reference evidence="3 4" key="1">
    <citation type="submission" date="2020-07" db="EMBL/GenBank/DDBJ databases">
        <title>Sequencing the genomes of 1000 actinobacteria strains.</title>
        <authorList>
            <person name="Klenk H.-P."/>
        </authorList>
    </citation>
    <scope>NUCLEOTIDE SEQUENCE [LARGE SCALE GENOMIC DNA]</scope>
    <source>
        <strain evidence="3 4">DSM 22083</strain>
    </source>
</reference>
<dbReference type="InterPro" id="IPR000873">
    <property type="entry name" value="AMP-dep_synth/lig_dom"/>
</dbReference>
<dbReference type="GO" id="GO:0008756">
    <property type="term" value="F:o-succinylbenzoate-CoA ligase activity"/>
    <property type="evidence" value="ECO:0007669"/>
    <property type="project" value="UniProtKB-EC"/>
</dbReference>
<name>A0A7Y9LB76_9ACTN</name>
<dbReference type="SUPFAM" id="SSF56801">
    <property type="entry name" value="Acetyl-CoA synthetase-like"/>
    <property type="match status" value="1"/>
</dbReference>
<accession>A0A7Y9LB76</accession>
<dbReference type="PROSITE" id="PS00455">
    <property type="entry name" value="AMP_BINDING"/>
    <property type="match status" value="1"/>
</dbReference>
<dbReference type="InterPro" id="IPR045851">
    <property type="entry name" value="AMP-bd_C_sf"/>
</dbReference>
<feature type="domain" description="AMP-binding enzyme C-terminal" evidence="2">
    <location>
        <begin position="299"/>
        <end position="359"/>
    </location>
</feature>
<dbReference type="Gene3D" id="3.40.50.12780">
    <property type="entry name" value="N-terminal domain of ligase-like"/>
    <property type="match status" value="1"/>
</dbReference>
<dbReference type="RefSeq" id="WP_218871293.1">
    <property type="nucleotide sequence ID" value="NZ_JACCBU010000001.1"/>
</dbReference>
<dbReference type="InterPro" id="IPR042099">
    <property type="entry name" value="ANL_N_sf"/>
</dbReference>
<dbReference type="PANTHER" id="PTHR43767">
    <property type="entry name" value="LONG-CHAIN-FATTY-ACID--COA LIGASE"/>
    <property type="match status" value="1"/>
</dbReference>
<evidence type="ECO:0000259" key="2">
    <source>
        <dbReference type="Pfam" id="PF13193"/>
    </source>
</evidence>
<feature type="domain" description="AMP-dependent synthetase/ligase" evidence="1">
    <location>
        <begin position="42"/>
        <end position="211"/>
    </location>
</feature>
<dbReference type="AlphaFoldDB" id="A0A7Y9LB76"/>
<dbReference type="EMBL" id="JACCBU010000001">
    <property type="protein sequence ID" value="NYE71417.1"/>
    <property type="molecule type" value="Genomic_DNA"/>
</dbReference>
<dbReference type="Pfam" id="PF00501">
    <property type="entry name" value="AMP-binding"/>
    <property type="match status" value="1"/>
</dbReference>
<proteinExistence type="predicted"/>
<evidence type="ECO:0000259" key="1">
    <source>
        <dbReference type="Pfam" id="PF00501"/>
    </source>
</evidence>
<dbReference type="EC" id="6.2.1.26" evidence="3"/>
<evidence type="ECO:0000313" key="4">
    <source>
        <dbReference type="Proteomes" id="UP000569914"/>
    </source>
</evidence>
<keyword evidence="3" id="KW-0436">Ligase</keyword>
<dbReference type="PANTHER" id="PTHR43767:SF1">
    <property type="entry name" value="NONRIBOSOMAL PEPTIDE SYNTHASE PES1 (EUROFUNG)-RELATED"/>
    <property type="match status" value="1"/>
</dbReference>
<dbReference type="Proteomes" id="UP000569914">
    <property type="component" value="Unassembled WGS sequence"/>
</dbReference>
<keyword evidence="4" id="KW-1185">Reference proteome</keyword>
<gene>
    <name evidence="3" type="ORF">BKA15_002746</name>
</gene>
<dbReference type="InterPro" id="IPR025110">
    <property type="entry name" value="AMP-bd_C"/>
</dbReference>
<dbReference type="Gene3D" id="3.30.300.30">
    <property type="match status" value="1"/>
</dbReference>
<evidence type="ECO:0000313" key="3">
    <source>
        <dbReference type="EMBL" id="NYE71417.1"/>
    </source>
</evidence>
<dbReference type="InterPro" id="IPR050237">
    <property type="entry name" value="ATP-dep_AMP-bd_enzyme"/>
</dbReference>
<comment type="caution">
    <text evidence="3">The sequence shown here is derived from an EMBL/GenBank/DDBJ whole genome shotgun (WGS) entry which is preliminary data.</text>
</comment>
<sequence length="371" mass="38508">MLIVEPTPEALTPALAAALAGGEPVAPLPLDPAERRTALAMLRPDQPLESGEVAALLATSGSTGQPKGVLLSAAAMIAGAEATHDRLGGPGSWTLALPAHYVAGLMVIVRGLVAGRPVATVRGDLADLTAPADAGPHYLSLVPTQLARALKTPEITAALTGFDTILLGGAPVGPALLEEARRAGLRVITTYGTSETCGGCVYDGIPLPGVKITLEPASDRVMITAPMVFSGYRLRPDLTQVALREDATGRTLITNDRGRWDHDRLTVLGRLDDVVITGGINVDLAQLECLAAESPAAGRAELAIIGVPDPTWGTMIIAVADGPVGLAELRADLATRLPERGLPRRMVQLPALPRTSSGKIDRQRLIQLVTG</sequence>
<dbReference type="InterPro" id="IPR020845">
    <property type="entry name" value="AMP-binding_CS"/>
</dbReference>
<organism evidence="3 4">
    <name type="scientific">Microlunatus parietis</name>
    <dbReference type="NCBI Taxonomy" id="682979"/>
    <lineage>
        <taxon>Bacteria</taxon>
        <taxon>Bacillati</taxon>
        <taxon>Actinomycetota</taxon>
        <taxon>Actinomycetes</taxon>
        <taxon>Propionibacteriales</taxon>
        <taxon>Propionibacteriaceae</taxon>
        <taxon>Microlunatus</taxon>
    </lineage>
</organism>